<evidence type="ECO:0000256" key="9">
    <source>
        <dbReference type="RuleBase" id="RU003357"/>
    </source>
</evidence>
<evidence type="ECO:0000313" key="13">
    <source>
        <dbReference type="EMBL" id="BFG70031.1"/>
    </source>
</evidence>
<dbReference type="Gene3D" id="2.40.170.20">
    <property type="entry name" value="TonB-dependent receptor, beta-barrel domain"/>
    <property type="match status" value="1"/>
</dbReference>
<comment type="subcellular location">
    <subcellularLocation>
        <location evidence="1 8">Cell outer membrane</location>
        <topology evidence="1 8">Multi-pass membrane protein</topology>
    </subcellularLocation>
</comment>
<organism evidence="13">
    <name type="scientific">Sediminibacterium sp. KACHI17</name>
    <dbReference type="NCBI Taxonomy" id="1751071"/>
    <lineage>
        <taxon>Bacteria</taxon>
        <taxon>Pseudomonadati</taxon>
        <taxon>Bacteroidota</taxon>
        <taxon>Chitinophagia</taxon>
        <taxon>Chitinophagales</taxon>
        <taxon>Chitinophagaceae</taxon>
        <taxon>Sediminibacterium</taxon>
    </lineage>
</organism>
<proteinExistence type="inferred from homology"/>
<protein>
    <recommendedName>
        <fullName evidence="14">TonB-dependent receptor</fullName>
    </recommendedName>
</protein>
<dbReference type="GO" id="GO:0015344">
    <property type="term" value="F:siderophore uptake transmembrane transporter activity"/>
    <property type="evidence" value="ECO:0007669"/>
    <property type="project" value="TreeGrafter"/>
</dbReference>
<evidence type="ECO:0008006" key="14">
    <source>
        <dbReference type="Google" id="ProtNLM"/>
    </source>
</evidence>
<keyword evidence="4 8" id="KW-0812">Transmembrane</keyword>
<evidence type="ECO:0000256" key="8">
    <source>
        <dbReference type="PROSITE-ProRule" id="PRU01360"/>
    </source>
</evidence>
<dbReference type="InterPro" id="IPR012910">
    <property type="entry name" value="Plug_dom"/>
</dbReference>
<dbReference type="Gene3D" id="2.170.130.10">
    <property type="entry name" value="TonB-dependent receptor, plug domain"/>
    <property type="match status" value="1"/>
</dbReference>
<dbReference type="InterPro" id="IPR000531">
    <property type="entry name" value="Beta-barrel_TonB"/>
</dbReference>
<dbReference type="GO" id="GO:0044718">
    <property type="term" value="P:siderophore transmembrane transport"/>
    <property type="evidence" value="ECO:0007669"/>
    <property type="project" value="TreeGrafter"/>
</dbReference>
<dbReference type="AlphaFoldDB" id="A0AAT9GHB8"/>
<evidence type="ECO:0000256" key="2">
    <source>
        <dbReference type="ARBA" id="ARBA00022448"/>
    </source>
</evidence>
<comment type="similarity">
    <text evidence="8 9">Belongs to the TonB-dependent receptor family.</text>
</comment>
<dbReference type="PROSITE" id="PS52016">
    <property type="entry name" value="TONB_DEPENDENT_REC_3"/>
    <property type="match status" value="1"/>
</dbReference>
<evidence type="ECO:0000256" key="3">
    <source>
        <dbReference type="ARBA" id="ARBA00022452"/>
    </source>
</evidence>
<dbReference type="InterPro" id="IPR039426">
    <property type="entry name" value="TonB-dep_rcpt-like"/>
</dbReference>
<evidence type="ECO:0000256" key="5">
    <source>
        <dbReference type="ARBA" id="ARBA00023077"/>
    </source>
</evidence>
<evidence type="ECO:0000256" key="6">
    <source>
        <dbReference type="ARBA" id="ARBA00023136"/>
    </source>
</evidence>
<dbReference type="SUPFAM" id="SSF56935">
    <property type="entry name" value="Porins"/>
    <property type="match status" value="1"/>
</dbReference>
<keyword evidence="6 8" id="KW-0472">Membrane</keyword>
<evidence type="ECO:0000259" key="11">
    <source>
        <dbReference type="Pfam" id="PF00593"/>
    </source>
</evidence>
<dbReference type="PANTHER" id="PTHR30069:SF28">
    <property type="entry name" value="TONB-DEPENDENT RECEPTOR YNCD-RELATED"/>
    <property type="match status" value="1"/>
</dbReference>
<dbReference type="EMBL" id="AP029612">
    <property type="protein sequence ID" value="BFG70031.1"/>
    <property type="molecule type" value="Genomic_DNA"/>
</dbReference>
<keyword evidence="5 9" id="KW-0798">TonB box</keyword>
<feature type="signal peptide" evidence="10">
    <location>
        <begin position="1"/>
        <end position="21"/>
    </location>
</feature>
<gene>
    <name evidence="13" type="ORF">KACHI17_09120</name>
</gene>
<keyword evidence="3 8" id="KW-1134">Transmembrane beta strand</keyword>
<dbReference type="GO" id="GO:0009279">
    <property type="term" value="C:cell outer membrane"/>
    <property type="evidence" value="ECO:0007669"/>
    <property type="project" value="UniProtKB-SubCell"/>
</dbReference>
<dbReference type="InterPro" id="IPR036942">
    <property type="entry name" value="Beta-barrel_TonB_sf"/>
</dbReference>
<dbReference type="RefSeq" id="WP_353550325.1">
    <property type="nucleotide sequence ID" value="NZ_AP029612.1"/>
</dbReference>
<accession>A0AAT9GHB8</accession>
<dbReference type="Pfam" id="PF07715">
    <property type="entry name" value="Plug"/>
    <property type="match status" value="1"/>
</dbReference>
<dbReference type="PANTHER" id="PTHR30069">
    <property type="entry name" value="TONB-DEPENDENT OUTER MEMBRANE RECEPTOR"/>
    <property type="match status" value="1"/>
</dbReference>
<reference evidence="13" key="1">
    <citation type="submission" date="2024-02" db="EMBL/GenBank/DDBJ databases">
        <title>Sediminibacterium planktonica sp. nov. and Sediminibacterium longus sp. nov., isolated from surface lake and river water.</title>
        <authorList>
            <person name="Watanabe K."/>
            <person name="Takemine S."/>
            <person name="Ishii Y."/>
            <person name="Ogata Y."/>
            <person name="Shindo C."/>
            <person name="Suda W."/>
        </authorList>
    </citation>
    <scope>NUCLEOTIDE SEQUENCE</scope>
    <source>
        <strain evidence="13">KACHI17</strain>
    </source>
</reference>
<dbReference type="InterPro" id="IPR037066">
    <property type="entry name" value="Plug_dom_sf"/>
</dbReference>
<name>A0AAT9GHB8_9BACT</name>
<evidence type="ECO:0000256" key="10">
    <source>
        <dbReference type="SAM" id="SignalP"/>
    </source>
</evidence>
<evidence type="ECO:0000256" key="4">
    <source>
        <dbReference type="ARBA" id="ARBA00022692"/>
    </source>
</evidence>
<feature type="chain" id="PRO_5043411878" description="TonB-dependent receptor" evidence="10">
    <location>
        <begin position="22"/>
        <end position="684"/>
    </location>
</feature>
<feature type="domain" description="TonB-dependent receptor-like beta-barrel" evidence="11">
    <location>
        <begin position="253"/>
        <end position="647"/>
    </location>
</feature>
<dbReference type="Pfam" id="PF00593">
    <property type="entry name" value="TonB_dep_Rec_b-barrel"/>
    <property type="match status" value="1"/>
</dbReference>
<evidence type="ECO:0000256" key="1">
    <source>
        <dbReference type="ARBA" id="ARBA00004571"/>
    </source>
</evidence>
<keyword evidence="2 8" id="KW-0813">Transport</keyword>
<sequence>MKRIKLLLLALGSVITVALSAQDFIDTSSVLKEVVVQAFHGKAGWKELPASIAIIQKNELRNSPLPNFIPVFNAIPGIRMEERSPGSYRLSIRGSLLRSPFGVRNIKVYWNGLPLTDGGGNTYLNLIDITQVTGAEILKGPVAAAYGAGTGGAVLLKTNPSENIQGKHHFSGGLSGGSFGLFQLQGGWEYKSGSFNSTIKQIHLQSDGYRQQSRMRRDGFNWHASWQKKKQVWRLLAMYTDLFYQTPGGINEAQFNMNPQQARQPAGTLPGAVQQQTAIYNKTGYVGVHHEWTVNESNTIRSFVTGSLTAFKNPFITNFEERAEDNAGAGTQWQYKWGNDIHQLQWNTGIEWQYQFANIDNFGNRRGIKDTLQYSDRVHASQWFVFTQLQYRFNHKWMLQVGISSNEQSYRYKRVNIANTDYTQKTIRSVVTPRIALSYQITPSTTWYALAAKGFSAPTLAEFRPSDGNFYGDLNAETGWNFEIGWKGYAFNEYLQFDLSWYRFRLKNAIVRRNSAGGAEYFVNAGSTMQQGFEGMLKAKLIARRTKGISQLYLTSSISYQPYRFENYRQGNTVYDDNPLTGVPRYTWVTGVQLETIGGWYLHAALNATAAISLNDANDASAAPYQLLQGRTGYRKKGIEIFLSMDNGLNQLYSLGNDINAVGRRYYNAAAPRNFTFGMNFGLR</sequence>
<evidence type="ECO:0000259" key="12">
    <source>
        <dbReference type="Pfam" id="PF07715"/>
    </source>
</evidence>
<keyword evidence="10" id="KW-0732">Signal</keyword>
<evidence type="ECO:0000256" key="7">
    <source>
        <dbReference type="ARBA" id="ARBA00023237"/>
    </source>
</evidence>
<keyword evidence="7 8" id="KW-0998">Cell outer membrane</keyword>
<feature type="domain" description="TonB-dependent receptor plug" evidence="12">
    <location>
        <begin position="46"/>
        <end position="154"/>
    </location>
</feature>